<gene>
    <name evidence="5" type="ORF">BN1708_008915</name>
</gene>
<feature type="domain" description="Myb-like" evidence="2">
    <location>
        <begin position="5"/>
        <end position="89"/>
    </location>
</feature>
<dbReference type="InterPro" id="IPR001005">
    <property type="entry name" value="SANT/Myb"/>
</dbReference>
<organism evidence="5 6">
    <name type="scientific">Verticillium longisporum</name>
    <name type="common">Verticillium dahliae var. longisporum</name>
    <dbReference type="NCBI Taxonomy" id="100787"/>
    <lineage>
        <taxon>Eukaryota</taxon>
        <taxon>Fungi</taxon>
        <taxon>Dikarya</taxon>
        <taxon>Ascomycota</taxon>
        <taxon>Pezizomycotina</taxon>
        <taxon>Sordariomycetes</taxon>
        <taxon>Hypocreomycetidae</taxon>
        <taxon>Glomerellales</taxon>
        <taxon>Plectosphaerellaceae</taxon>
        <taxon>Verticillium</taxon>
    </lineage>
</organism>
<evidence type="ECO:0000313" key="6">
    <source>
        <dbReference type="Proteomes" id="UP000044602"/>
    </source>
</evidence>
<evidence type="ECO:0000256" key="1">
    <source>
        <dbReference type="SAM" id="MobiDB-lite"/>
    </source>
</evidence>
<dbReference type="PROSITE" id="PS51294">
    <property type="entry name" value="HTH_MYB"/>
    <property type="match status" value="3"/>
</dbReference>
<dbReference type="Gene3D" id="1.10.10.60">
    <property type="entry name" value="Homeodomain-like"/>
    <property type="match status" value="3"/>
</dbReference>
<feature type="region of interest" description="Disordered" evidence="1">
    <location>
        <begin position="28"/>
        <end position="49"/>
    </location>
</feature>
<feature type="region of interest" description="Disordered" evidence="1">
    <location>
        <begin position="195"/>
        <end position="218"/>
    </location>
</feature>
<dbReference type="Pfam" id="PF00249">
    <property type="entry name" value="Myb_DNA-binding"/>
    <property type="match status" value="1"/>
</dbReference>
<dbReference type="PROSITE" id="PS51293">
    <property type="entry name" value="SANT"/>
    <property type="match status" value="1"/>
</dbReference>
<dbReference type="GO" id="GO:0000278">
    <property type="term" value="P:mitotic cell cycle"/>
    <property type="evidence" value="ECO:0007669"/>
    <property type="project" value="TreeGrafter"/>
</dbReference>
<feature type="domain" description="HTH myb-type" evidence="4">
    <location>
        <begin position="146"/>
        <end position="196"/>
    </location>
</feature>
<dbReference type="PANTHER" id="PTHR45614:SF265">
    <property type="entry name" value="MYB-LIKE DOMAIN-CONTAINING PROTEIN-RELATED"/>
    <property type="match status" value="1"/>
</dbReference>
<feature type="domain" description="SANT" evidence="3">
    <location>
        <begin position="93"/>
        <end position="132"/>
    </location>
</feature>
<evidence type="ECO:0000313" key="5">
    <source>
        <dbReference type="EMBL" id="CRK42922.1"/>
    </source>
</evidence>
<dbReference type="InterPro" id="IPR017930">
    <property type="entry name" value="Myb_dom"/>
</dbReference>
<dbReference type="Proteomes" id="UP000044602">
    <property type="component" value="Unassembled WGS sequence"/>
</dbReference>
<dbReference type="AlphaFoldDB" id="A0A0G4N8X1"/>
<dbReference type="InterPro" id="IPR017884">
    <property type="entry name" value="SANT_dom"/>
</dbReference>
<dbReference type="CDD" id="cd00167">
    <property type="entry name" value="SANT"/>
    <property type="match status" value="3"/>
</dbReference>
<dbReference type="STRING" id="100787.A0A0G4N8X1"/>
<evidence type="ECO:0000259" key="3">
    <source>
        <dbReference type="PROSITE" id="PS51293"/>
    </source>
</evidence>
<dbReference type="InterPro" id="IPR009057">
    <property type="entry name" value="Homeodomain-like_sf"/>
</dbReference>
<feature type="domain" description="Myb-like" evidence="2">
    <location>
        <begin position="90"/>
        <end position="140"/>
    </location>
</feature>
<dbReference type="PROSITE" id="PS50090">
    <property type="entry name" value="MYB_LIKE"/>
    <property type="match status" value="3"/>
</dbReference>
<proteinExistence type="predicted"/>
<evidence type="ECO:0000259" key="2">
    <source>
        <dbReference type="PROSITE" id="PS50090"/>
    </source>
</evidence>
<protein>
    <submittedName>
        <fullName evidence="5">Uncharacterized protein</fullName>
    </submittedName>
</protein>
<accession>A0A0G4N8X1</accession>
<reference evidence="5 6" key="1">
    <citation type="submission" date="2015-05" db="EMBL/GenBank/DDBJ databases">
        <authorList>
            <person name="Wang D.B."/>
            <person name="Wang M."/>
        </authorList>
    </citation>
    <scope>NUCLEOTIDE SEQUENCE [LARGE SCALE GENOMIC DNA]</scope>
    <source>
        <strain evidence="5">VL1</strain>
    </source>
</reference>
<evidence type="ECO:0000259" key="4">
    <source>
        <dbReference type="PROSITE" id="PS51294"/>
    </source>
</evidence>
<keyword evidence="6" id="KW-1185">Reference proteome</keyword>
<dbReference type="EMBL" id="CVQH01027860">
    <property type="protein sequence ID" value="CRK42922.1"/>
    <property type="molecule type" value="Genomic_DNA"/>
</dbReference>
<dbReference type="GO" id="GO:0005634">
    <property type="term" value="C:nucleus"/>
    <property type="evidence" value="ECO:0007669"/>
    <property type="project" value="TreeGrafter"/>
</dbReference>
<feature type="compositionally biased region" description="Polar residues" evidence="1">
    <location>
        <begin position="29"/>
        <end position="38"/>
    </location>
</feature>
<dbReference type="GO" id="GO:0000978">
    <property type="term" value="F:RNA polymerase II cis-regulatory region sequence-specific DNA binding"/>
    <property type="evidence" value="ECO:0007669"/>
    <property type="project" value="TreeGrafter"/>
</dbReference>
<feature type="domain" description="HTH myb-type" evidence="4">
    <location>
        <begin position="90"/>
        <end position="144"/>
    </location>
</feature>
<dbReference type="GO" id="GO:0045944">
    <property type="term" value="P:positive regulation of transcription by RNA polymerase II"/>
    <property type="evidence" value="ECO:0007669"/>
    <property type="project" value="TreeGrafter"/>
</dbReference>
<sequence>MDAVQGPRQPKRWTEEEDAILHEEAIKQGNFTGPNQRLASDRGKAGEPHKQGLSQALVQQNGLKDWHRIAAKLANRTNKDCRKRWFNKVRGGLRAGPWSEDEDQKLRQAVEKYGQRWTLISQEFGSRSSDQCAKRWQYTLDPKLGHRQWTSGEDHLLLELVQSFGHDWKFICQQHYPSRSRTDVKNRYTILNRRLAAGAPGDSPSEVASPLDPPGECSNEIPDPLDHSNDAMHCAEDDLQYFSAGIDSLEVPEPLSAGVAGHQSTPEFGLSFPDDFGFNLEGDPSYGDTKMDGCTDSPFFSSSQCTFSACPTGATDEPRWLFTNADGALSPSAMAPSEGTHAGQTFTNMFDLELDNKGQHHMSKTFNDLESPTSALQFIEGLDPRGTESDVRIAGGGDKRSSSFSVVLVAEECDHELVKYLIDVTKPIKGRVKMEVVM</sequence>
<dbReference type="SUPFAM" id="SSF46689">
    <property type="entry name" value="Homeodomain-like"/>
    <property type="match status" value="2"/>
</dbReference>
<dbReference type="InterPro" id="IPR050560">
    <property type="entry name" value="MYB_TF"/>
</dbReference>
<dbReference type="SMART" id="SM00717">
    <property type="entry name" value="SANT"/>
    <property type="match status" value="3"/>
</dbReference>
<name>A0A0G4N8X1_VERLO</name>
<feature type="compositionally biased region" description="Basic and acidic residues" evidence="1">
    <location>
        <begin position="39"/>
        <end position="49"/>
    </location>
</feature>
<dbReference type="GO" id="GO:0000981">
    <property type="term" value="F:DNA-binding transcription factor activity, RNA polymerase II-specific"/>
    <property type="evidence" value="ECO:0007669"/>
    <property type="project" value="TreeGrafter"/>
</dbReference>
<dbReference type="PANTHER" id="PTHR45614">
    <property type="entry name" value="MYB PROTEIN-RELATED"/>
    <property type="match status" value="1"/>
</dbReference>
<feature type="domain" description="HTH myb-type" evidence="4">
    <location>
        <begin position="56"/>
        <end position="87"/>
    </location>
</feature>
<feature type="domain" description="Myb-like" evidence="2">
    <location>
        <begin position="141"/>
        <end position="192"/>
    </location>
</feature>
<dbReference type="Pfam" id="PF13921">
    <property type="entry name" value="Myb_DNA-bind_6"/>
    <property type="match status" value="1"/>
</dbReference>